<comment type="caution">
    <text evidence="2">The sequence shown here is derived from an EMBL/GenBank/DDBJ whole genome shotgun (WGS) entry which is preliminary data.</text>
</comment>
<evidence type="ECO:0000313" key="2">
    <source>
        <dbReference type="EMBL" id="GAA5482177.1"/>
    </source>
</evidence>
<evidence type="ECO:0008006" key="4">
    <source>
        <dbReference type="Google" id="ProtNLM"/>
    </source>
</evidence>
<gene>
    <name evidence="2" type="ORF">Hsar01_01394</name>
</gene>
<reference evidence="2 3" key="1">
    <citation type="submission" date="2024-02" db="EMBL/GenBank/DDBJ databases">
        <title>Haloferula sargassicola NBRC 104335.</title>
        <authorList>
            <person name="Ichikawa N."/>
            <person name="Katano-Makiyama Y."/>
            <person name="Hidaka K."/>
        </authorList>
    </citation>
    <scope>NUCLEOTIDE SEQUENCE [LARGE SCALE GENOMIC DNA]</scope>
    <source>
        <strain evidence="2 3">NBRC 104335</strain>
    </source>
</reference>
<dbReference type="Proteomes" id="UP001476282">
    <property type="component" value="Unassembled WGS sequence"/>
</dbReference>
<evidence type="ECO:0000313" key="3">
    <source>
        <dbReference type="Proteomes" id="UP001476282"/>
    </source>
</evidence>
<proteinExistence type="predicted"/>
<dbReference type="RefSeq" id="WP_353566320.1">
    <property type="nucleotide sequence ID" value="NZ_BAABRI010000006.1"/>
</dbReference>
<dbReference type="EMBL" id="BAABRI010000006">
    <property type="protein sequence ID" value="GAA5482177.1"/>
    <property type="molecule type" value="Genomic_DNA"/>
</dbReference>
<sequence>MNLSALKTKWEEAWPEALAAWSRYTQLHPPMLCETRRAAQAEQLTGSFAMIRLQDQSVVVDLPEIESSGLGDYAVEILAHEIGHHVLAPATLTDHARCLALMCRALPTMEDRAPMVANLYTDLLINDRLQRSAGLRMDEIYRQLGKRRDADASSNPGAVWTLYLRIYELLWSLPGGSLGGAATTPAMEGDAWLGMRLVRSYASDWLSAAGKFASLLLPHLVEDQKAAEDFARLHDTRGAGAGGIQDGLTDASADDGDISHPSLDPRITGIAPEDDPDSKETPAPISSTTTTSSGQQRQPFEYAEILRAAGWPGTDHEAAIAYYRELAMRHLVRYPRRPAPESTEPLPEGLEPWDIGDPLDECDWFQSVLQSPHTVPGLTTVRRVYGTSPGSEPRREPIDLDLYVDSSGSMPNPAVHLSYPALAGVIIVLSALRSGARVHATLWSGKKQFQSTPGFIRDETEILRVLTAHYGGATQFPLHVLRETYANRRPDERPVHVLSISDDGVTTMFDDPDERSNPGWALCAQALAKGRGGGTLALNIPSDWERRMPSYYQNLVSTLRRARDEQGWHVHAVPTLDGLVAFARAFSRQTFGPDANLSPATR</sequence>
<evidence type="ECO:0000256" key="1">
    <source>
        <dbReference type="SAM" id="MobiDB-lite"/>
    </source>
</evidence>
<protein>
    <recommendedName>
        <fullName evidence="4">VWA domain-containing protein</fullName>
    </recommendedName>
</protein>
<name>A0ABP9UNB3_9BACT</name>
<accession>A0ABP9UNB3</accession>
<feature type="region of interest" description="Disordered" evidence="1">
    <location>
        <begin position="238"/>
        <end position="298"/>
    </location>
</feature>
<keyword evidence="3" id="KW-1185">Reference proteome</keyword>
<organism evidence="2 3">
    <name type="scientific">Haloferula sargassicola</name>
    <dbReference type="NCBI Taxonomy" id="490096"/>
    <lineage>
        <taxon>Bacteria</taxon>
        <taxon>Pseudomonadati</taxon>
        <taxon>Verrucomicrobiota</taxon>
        <taxon>Verrucomicrobiia</taxon>
        <taxon>Verrucomicrobiales</taxon>
        <taxon>Verrucomicrobiaceae</taxon>
        <taxon>Haloferula</taxon>
    </lineage>
</organism>